<dbReference type="SUPFAM" id="SSF46689">
    <property type="entry name" value="Homeodomain-like"/>
    <property type="match status" value="1"/>
</dbReference>
<dbReference type="PANTHER" id="PTHR30055">
    <property type="entry name" value="HTH-TYPE TRANSCRIPTIONAL REGULATOR RUTR"/>
    <property type="match status" value="1"/>
</dbReference>
<dbReference type="RefSeq" id="WP_005176747.1">
    <property type="nucleotide sequence ID" value="NZ_BANR01000017.1"/>
</dbReference>
<dbReference type="EMBL" id="BANR01000017">
    <property type="protein sequence ID" value="GAC49830.1"/>
    <property type="molecule type" value="Genomic_DNA"/>
</dbReference>
<dbReference type="STRING" id="1220583.GOACH_17_00850"/>
<dbReference type="InterPro" id="IPR050109">
    <property type="entry name" value="HTH-type_TetR-like_transc_reg"/>
</dbReference>
<dbReference type="PANTHER" id="PTHR30055:SF238">
    <property type="entry name" value="MYCOFACTOCIN BIOSYNTHESIS TRANSCRIPTIONAL REGULATOR MFTR-RELATED"/>
    <property type="match status" value="1"/>
</dbReference>
<dbReference type="InterPro" id="IPR009057">
    <property type="entry name" value="Homeodomain-like_sf"/>
</dbReference>
<organism evidence="6 7">
    <name type="scientific">Gordonia aichiensis NBRC 108223</name>
    <dbReference type="NCBI Taxonomy" id="1220583"/>
    <lineage>
        <taxon>Bacteria</taxon>
        <taxon>Bacillati</taxon>
        <taxon>Actinomycetota</taxon>
        <taxon>Actinomycetes</taxon>
        <taxon>Mycobacteriales</taxon>
        <taxon>Gordoniaceae</taxon>
        <taxon>Gordonia</taxon>
    </lineage>
</organism>
<comment type="caution">
    <text evidence="6">The sequence shown here is derived from an EMBL/GenBank/DDBJ whole genome shotgun (WGS) entry which is preliminary data.</text>
</comment>
<protein>
    <submittedName>
        <fullName evidence="6">Putative TetR family transcriptional regulator</fullName>
    </submittedName>
</protein>
<dbReference type="OrthoDB" id="6077212at2"/>
<dbReference type="PROSITE" id="PS50977">
    <property type="entry name" value="HTH_TETR_2"/>
    <property type="match status" value="1"/>
</dbReference>
<dbReference type="AlphaFoldDB" id="L7KLT1"/>
<reference evidence="6 7" key="1">
    <citation type="submission" date="2012-12" db="EMBL/GenBank/DDBJ databases">
        <title>Whole genome shotgun sequence of Gordonia aichiensis NBRC 108223.</title>
        <authorList>
            <person name="Isaki-Nakamura S."/>
            <person name="Hosoyama A."/>
            <person name="Tsuchikane K."/>
            <person name="Ando Y."/>
            <person name="Baba S."/>
            <person name="Ohji S."/>
            <person name="Hamada M."/>
            <person name="Tamura T."/>
            <person name="Yamazoe A."/>
            <person name="Yamazaki S."/>
            <person name="Fujita N."/>
        </authorList>
    </citation>
    <scope>NUCLEOTIDE SEQUENCE [LARGE SCALE GENOMIC DNA]</scope>
    <source>
        <strain evidence="6 7">NBRC 108223</strain>
    </source>
</reference>
<keyword evidence="7" id="KW-1185">Reference proteome</keyword>
<sequence length="202" mass="21696">MSVPGLFTTEVGAETTSDPILDAALDVFADIGVRRATVDDIAKRAGVGRVTVYRRIGGRNEVLSAVLIREASRLFSDVRAAAEAADTYADRVVTAFATTVTTVRGNPVWNRLIELEPASVLEQLTLNGTYILSAAVEATADILRTPDTTLDDDELASRAEILVRITHSILLTPQVRVPLTDYADVEKFARDHLLAIAGPGGH</sequence>
<evidence type="ECO:0000256" key="1">
    <source>
        <dbReference type="ARBA" id="ARBA00023015"/>
    </source>
</evidence>
<evidence type="ECO:0000256" key="2">
    <source>
        <dbReference type="ARBA" id="ARBA00023125"/>
    </source>
</evidence>
<dbReference type="Proteomes" id="UP000010988">
    <property type="component" value="Unassembled WGS sequence"/>
</dbReference>
<gene>
    <name evidence="6" type="ORF">GOACH_17_00850</name>
</gene>
<evidence type="ECO:0000313" key="6">
    <source>
        <dbReference type="EMBL" id="GAC49830.1"/>
    </source>
</evidence>
<feature type="DNA-binding region" description="H-T-H motif" evidence="4">
    <location>
        <begin position="37"/>
        <end position="56"/>
    </location>
</feature>
<proteinExistence type="predicted"/>
<feature type="domain" description="HTH tetR-type" evidence="5">
    <location>
        <begin position="14"/>
        <end position="74"/>
    </location>
</feature>
<evidence type="ECO:0000259" key="5">
    <source>
        <dbReference type="PROSITE" id="PS50977"/>
    </source>
</evidence>
<keyword evidence="2 4" id="KW-0238">DNA-binding</keyword>
<dbReference type="Gene3D" id="1.10.357.10">
    <property type="entry name" value="Tetracycline Repressor, domain 2"/>
    <property type="match status" value="1"/>
</dbReference>
<dbReference type="GO" id="GO:0000976">
    <property type="term" value="F:transcription cis-regulatory region binding"/>
    <property type="evidence" value="ECO:0007669"/>
    <property type="project" value="TreeGrafter"/>
</dbReference>
<dbReference type="GO" id="GO:0003700">
    <property type="term" value="F:DNA-binding transcription factor activity"/>
    <property type="evidence" value="ECO:0007669"/>
    <property type="project" value="TreeGrafter"/>
</dbReference>
<dbReference type="InterPro" id="IPR001647">
    <property type="entry name" value="HTH_TetR"/>
</dbReference>
<dbReference type="Pfam" id="PF00440">
    <property type="entry name" value="TetR_N"/>
    <property type="match status" value="1"/>
</dbReference>
<dbReference type="PRINTS" id="PR00455">
    <property type="entry name" value="HTHTETR"/>
</dbReference>
<evidence type="ECO:0000256" key="4">
    <source>
        <dbReference type="PROSITE-ProRule" id="PRU00335"/>
    </source>
</evidence>
<keyword evidence="1" id="KW-0805">Transcription regulation</keyword>
<keyword evidence="3" id="KW-0804">Transcription</keyword>
<dbReference type="eggNOG" id="COG1309">
    <property type="taxonomic scope" value="Bacteria"/>
</dbReference>
<evidence type="ECO:0000256" key="3">
    <source>
        <dbReference type="ARBA" id="ARBA00023163"/>
    </source>
</evidence>
<name>L7KLT1_9ACTN</name>
<evidence type="ECO:0000313" key="7">
    <source>
        <dbReference type="Proteomes" id="UP000010988"/>
    </source>
</evidence>
<accession>L7KLT1</accession>